<dbReference type="InterPro" id="IPR051131">
    <property type="entry name" value="NEK_Ser/Thr_kinase_NIMA"/>
</dbReference>
<evidence type="ECO:0000256" key="1">
    <source>
        <dbReference type="ARBA" id="ARBA00012513"/>
    </source>
</evidence>
<keyword evidence="2" id="KW-0723">Serine/threonine-protein kinase</keyword>
<dbReference type="SUPFAM" id="SSF56112">
    <property type="entry name" value="Protein kinase-like (PK-like)"/>
    <property type="match status" value="1"/>
</dbReference>
<reference evidence="11" key="1">
    <citation type="journal article" date="2011" name="Nat. Biotechnol.">
        <title>The genomic sequence of the Chinese hamster ovary (CHO)-K1 cell line.</title>
        <authorList>
            <person name="Xu X."/>
            <person name="Nagarajan H."/>
            <person name="Lewis N.E."/>
            <person name="Pan S."/>
            <person name="Cai Z."/>
            <person name="Liu X."/>
            <person name="Chen W."/>
            <person name="Xie M."/>
            <person name="Wang W."/>
            <person name="Hammond S."/>
            <person name="Andersen M.R."/>
            <person name="Neff N."/>
            <person name="Passarelli B."/>
            <person name="Koh W."/>
            <person name="Fan H.C."/>
            <person name="Wang J."/>
            <person name="Gui Y."/>
            <person name="Lee K.H."/>
            <person name="Betenbaugh M.J."/>
            <person name="Quake S.R."/>
            <person name="Famili I."/>
            <person name="Palsson B.O."/>
            <person name="Wang J."/>
        </authorList>
    </citation>
    <scope>NUCLEOTIDE SEQUENCE [LARGE SCALE GENOMIC DNA]</scope>
    <source>
        <strain evidence="11">CHO K1 cell line</strain>
    </source>
</reference>
<dbReference type="AlphaFoldDB" id="G3GZI3"/>
<dbReference type="Proteomes" id="UP000001075">
    <property type="component" value="Unassembled WGS sequence"/>
</dbReference>
<keyword evidence="3" id="KW-0808">Transferase</keyword>
<dbReference type="GO" id="GO:0005524">
    <property type="term" value="F:ATP binding"/>
    <property type="evidence" value="ECO:0007669"/>
    <property type="project" value="UniProtKB-KW"/>
</dbReference>
<gene>
    <name evidence="10" type="ORF">I79_003245</name>
</gene>
<evidence type="ECO:0000313" key="11">
    <source>
        <dbReference type="Proteomes" id="UP000001075"/>
    </source>
</evidence>
<keyword evidence="5 10" id="KW-0418">Kinase</keyword>
<accession>G3GZI3</accession>
<dbReference type="Gene3D" id="1.10.510.10">
    <property type="entry name" value="Transferase(Phosphotransferase) domain 1"/>
    <property type="match status" value="2"/>
</dbReference>
<evidence type="ECO:0000256" key="8">
    <source>
        <dbReference type="ARBA" id="ARBA00048679"/>
    </source>
</evidence>
<evidence type="ECO:0000256" key="4">
    <source>
        <dbReference type="ARBA" id="ARBA00022741"/>
    </source>
</evidence>
<dbReference type="GO" id="GO:0004674">
    <property type="term" value="F:protein serine/threonine kinase activity"/>
    <property type="evidence" value="ECO:0007669"/>
    <property type="project" value="UniProtKB-KW"/>
</dbReference>
<name>G3GZI3_CRIGR</name>
<evidence type="ECO:0000256" key="6">
    <source>
        <dbReference type="ARBA" id="ARBA00022840"/>
    </source>
</evidence>
<evidence type="ECO:0000256" key="5">
    <source>
        <dbReference type="ARBA" id="ARBA00022777"/>
    </source>
</evidence>
<evidence type="ECO:0000256" key="7">
    <source>
        <dbReference type="ARBA" id="ARBA00047899"/>
    </source>
</evidence>
<dbReference type="PROSITE" id="PS50011">
    <property type="entry name" value="PROTEIN_KINASE_DOM"/>
    <property type="match status" value="1"/>
</dbReference>
<dbReference type="InParanoid" id="G3GZI3"/>
<dbReference type="InterPro" id="IPR000719">
    <property type="entry name" value="Prot_kinase_dom"/>
</dbReference>
<dbReference type="PANTHER" id="PTHR44899">
    <property type="entry name" value="CAMK FAMILY PROTEIN KINASE"/>
    <property type="match status" value="1"/>
</dbReference>
<sequence>MGSCELATTLTGTPHYMSPEALKHQGYDAKSDICFLSVVLNIVEGDTPSLPERVPRELNAIMQRMLNKSPSLRPSAAEVLKVPYIDEQLQHLMCIYSEVTLEDKNSVCQKDDVQIINAM</sequence>
<comment type="catalytic activity">
    <reaction evidence="7">
        <text>L-threonyl-[protein] + ATP = O-phospho-L-threonyl-[protein] + ADP + H(+)</text>
        <dbReference type="Rhea" id="RHEA:46608"/>
        <dbReference type="Rhea" id="RHEA-COMP:11060"/>
        <dbReference type="Rhea" id="RHEA-COMP:11605"/>
        <dbReference type="ChEBI" id="CHEBI:15378"/>
        <dbReference type="ChEBI" id="CHEBI:30013"/>
        <dbReference type="ChEBI" id="CHEBI:30616"/>
        <dbReference type="ChEBI" id="CHEBI:61977"/>
        <dbReference type="ChEBI" id="CHEBI:456216"/>
        <dbReference type="EC" id="2.7.11.1"/>
    </reaction>
</comment>
<feature type="domain" description="Protein kinase" evidence="9">
    <location>
        <begin position="1"/>
        <end position="85"/>
    </location>
</feature>
<keyword evidence="6" id="KW-0067">ATP-binding</keyword>
<dbReference type="InterPro" id="IPR011009">
    <property type="entry name" value="Kinase-like_dom_sf"/>
</dbReference>
<comment type="catalytic activity">
    <reaction evidence="8">
        <text>L-seryl-[protein] + ATP = O-phospho-L-seryl-[protein] + ADP + H(+)</text>
        <dbReference type="Rhea" id="RHEA:17989"/>
        <dbReference type="Rhea" id="RHEA-COMP:9863"/>
        <dbReference type="Rhea" id="RHEA-COMP:11604"/>
        <dbReference type="ChEBI" id="CHEBI:15378"/>
        <dbReference type="ChEBI" id="CHEBI:29999"/>
        <dbReference type="ChEBI" id="CHEBI:30616"/>
        <dbReference type="ChEBI" id="CHEBI:83421"/>
        <dbReference type="ChEBI" id="CHEBI:456216"/>
        <dbReference type="EC" id="2.7.11.1"/>
    </reaction>
</comment>
<dbReference type="EMBL" id="JH000078">
    <property type="protein sequence ID" value="EGW05658.1"/>
    <property type="molecule type" value="Genomic_DNA"/>
</dbReference>
<evidence type="ECO:0000256" key="3">
    <source>
        <dbReference type="ARBA" id="ARBA00022679"/>
    </source>
</evidence>
<protein>
    <recommendedName>
        <fullName evidence="1">non-specific serine/threonine protein kinase</fullName>
        <ecNumber evidence="1">2.7.11.1</ecNumber>
    </recommendedName>
</protein>
<dbReference type="STRING" id="10029.G3GZI3"/>
<proteinExistence type="predicted"/>
<evidence type="ECO:0000259" key="9">
    <source>
        <dbReference type="PROSITE" id="PS50011"/>
    </source>
</evidence>
<evidence type="ECO:0000313" key="10">
    <source>
        <dbReference type="EMBL" id="EGW05658.1"/>
    </source>
</evidence>
<keyword evidence="4" id="KW-0547">Nucleotide-binding</keyword>
<organism evidence="10 11">
    <name type="scientific">Cricetulus griseus</name>
    <name type="common">Chinese hamster</name>
    <name type="synonym">Cricetulus barabensis griseus</name>
    <dbReference type="NCBI Taxonomy" id="10029"/>
    <lineage>
        <taxon>Eukaryota</taxon>
        <taxon>Metazoa</taxon>
        <taxon>Chordata</taxon>
        <taxon>Craniata</taxon>
        <taxon>Vertebrata</taxon>
        <taxon>Euteleostomi</taxon>
        <taxon>Mammalia</taxon>
        <taxon>Eutheria</taxon>
        <taxon>Euarchontoglires</taxon>
        <taxon>Glires</taxon>
        <taxon>Rodentia</taxon>
        <taxon>Myomorpha</taxon>
        <taxon>Muroidea</taxon>
        <taxon>Cricetidae</taxon>
        <taxon>Cricetinae</taxon>
        <taxon>Cricetulus</taxon>
    </lineage>
</organism>
<evidence type="ECO:0000256" key="2">
    <source>
        <dbReference type="ARBA" id="ARBA00022527"/>
    </source>
</evidence>
<dbReference type="EC" id="2.7.11.1" evidence="1"/>
<dbReference type="PANTHER" id="PTHR44899:SF8">
    <property type="entry name" value="NIMA-RELATED KINASE 11"/>
    <property type="match status" value="1"/>
</dbReference>